<dbReference type="PANTHER" id="PTHR30026">
    <property type="entry name" value="OUTER MEMBRANE PROTEIN TOLC"/>
    <property type="match status" value="1"/>
</dbReference>
<dbReference type="PIRSF" id="PIRSF001892">
    <property type="entry name" value="CyaE"/>
    <property type="match status" value="1"/>
</dbReference>
<keyword evidence="10" id="KW-1185">Reference proteome</keyword>
<keyword evidence="8" id="KW-0175">Coiled coil</keyword>
<evidence type="ECO:0000256" key="1">
    <source>
        <dbReference type="ARBA" id="ARBA00004442"/>
    </source>
</evidence>
<evidence type="ECO:0000256" key="4">
    <source>
        <dbReference type="ARBA" id="ARBA00022452"/>
    </source>
</evidence>
<organism evidence="9 10">
    <name type="scientific">Pendulispora brunnea</name>
    <dbReference type="NCBI Taxonomy" id="2905690"/>
    <lineage>
        <taxon>Bacteria</taxon>
        <taxon>Pseudomonadati</taxon>
        <taxon>Myxococcota</taxon>
        <taxon>Myxococcia</taxon>
        <taxon>Myxococcales</taxon>
        <taxon>Sorangiineae</taxon>
        <taxon>Pendulisporaceae</taxon>
        <taxon>Pendulispora</taxon>
    </lineage>
</organism>
<evidence type="ECO:0000313" key="10">
    <source>
        <dbReference type="Proteomes" id="UP001379533"/>
    </source>
</evidence>
<keyword evidence="4" id="KW-1134">Transmembrane beta strand</keyword>
<dbReference type="SUPFAM" id="SSF56954">
    <property type="entry name" value="Outer membrane efflux proteins (OEP)"/>
    <property type="match status" value="1"/>
</dbReference>
<evidence type="ECO:0000256" key="2">
    <source>
        <dbReference type="ARBA" id="ARBA00007613"/>
    </source>
</evidence>
<evidence type="ECO:0000313" key="9">
    <source>
        <dbReference type="EMBL" id="WXA99427.1"/>
    </source>
</evidence>
<reference evidence="9 10" key="1">
    <citation type="submission" date="2021-12" db="EMBL/GenBank/DDBJ databases">
        <title>Discovery of the Pendulisporaceae a myxobacterial family with distinct sporulation behavior and unique specialized metabolism.</title>
        <authorList>
            <person name="Garcia R."/>
            <person name="Popoff A."/>
            <person name="Bader C.D."/>
            <person name="Loehr J."/>
            <person name="Walesch S."/>
            <person name="Walt C."/>
            <person name="Boldt J."/>
            <person name="Bunk B."/>
            <person name="Haeckl F.J.F.P.J."/>
            <person name="Gunesch A.P."/>
            <person name="Birkelbach J."/>
            <person name="Nuebel U."/>
            <person name="Pietschmann T."/>
            <person name="Bach T."/>
            <person name="Mueller R."/>
        </authorList>
    </citation>
    <scope>NUCLEOTIDE SEQUENCE [LARGE SCALE GENOMIC DNA]</scope>
    <source>
        <strain evidence="9 10">MSr12523</strain>
    </source>
</reference>
<keyword evidence="6" id="KW-0472">Membrane</keyword>
<evidence type="ECO:0000256" key="3">
    <source>
        <dbReference type="ARBA" id="ARBA00022448"/>
    </source>
</evidence>
<evidence type="ECO:0000256" key="7">
    <source>
        <dbReference type="ARBA" id="ARBA00023237"/>
    </source>
</evidence>
<name>A0ABZ2KP34_9BACT</name>
<dbReference type="EMBL" id="CP089982">
    <property type="protein sequence ID" value="WXA99427.1"/>
    <property type="molecule type" value="Genomic_DNA"/>
</dbReference>
<feature type="coiled-coil region" evidence="8">
    <location>
        <begin position="323"/>
        <end position="382"/>
    </location>
</feature>
<accession>A0ABZ2KP34</accession>
<sequence>MPAVLLPLLFAQAVSAVPPPRILTLREAMDTAATNQPLMRQARANTAVSKARVEQVRSGYLPQLTGTATYRRGTANAVPGPAGGQNNVSWTDTYNSFNFGLNATQLIYDFGQTDGRWRAADRTVDASQANERTARVTTQLNVKNAYYFVRATKALVKVQEETLANLDRHVQQSQAFVQVGTRPEIDVVQSRTQYANGRVQLITAKNNFEISKAALNQQMGIVADTNFDVGEEDVGPLQDEDLPVDAAIKKAIAQRPELMTLAKQKEAQELIIRASKGAYGPSLVATAGLTAAGTEIEHLGPNWSVGASLNWPILSGWQTHGIVHEAEATLTNIAAQVDQQQLQVSYEVQQAWLNVKANREAIDAAREALTNAREQLRLAEGRYQAGTGNIIELNDAQVAATTAAANVITADYNLATARAQLLAAMGRS</sequence>
<keyword evidence="5" id="KW-0812">Transmembrane</keyword>
<keyword evidence="3" id="KW-0813">Transport</keyword>
<evidence type="ECO:0000256" key="5">
    <source>
        <dbReference type="ARBA" id="ARBA00022692"/>
    </source>
</evidence>
<gene>
    <name evidence="9" type="ORF">LZC95_21725</name>
</gene>
<keyword evidence="7" id="KW-0998">Cell outer membrane</keyword>
<dbReference type="Proteomes" id="UP001379533">
    <property type="component" value="Chromosome"/>
</dbReference>
<comment type="subcellular location">
    <subcellularLocation>
        <location evidence="1">Cell outer membrane</location>
    </subcellularLocation>
</comment>
<dbReference type="PANTHER" id="PTHR30026:SF21">
    <property type="entry name" value="SLR1270 PROTEIN"/>
    <property type="match status" value="1"/>
</dbReference>
<dbReference type="Pfam" id="PF02321">
    <property type="entry name" value="OEP"/>
    <property type="match status" value="2"/>
</dbReference>
<dbReference type="Gene3D" id="1.20.1600.10">
    <property type="entry name" value="Outer membrane efflux proteins (OEP)"/>
    <property type="match status" value="1"/>
</dbReference>
<dbReference type="InterPro" id="IPR028351">
    <property type="entry name" value="CyaE"/>
</dbReference>
<comment type="similarity">
    <text evidence="2">Belongs to the outer membrane factor (OMF) (TC 1.B.17) family.</text>
</comment>
<dbReference type="InterPro" id="IPR051906">
    <property type="entry name" value="TolC-like"/>
</dbReference>
<evidence type="ECO:0000256" key="6">
    <source>
        <dbReference type="ARBA" id="ARBA00023136"/>
    </source>
</evidence>
<evidence type="ECO:0000256" key="8">
    <source>
        <dbReference type="SAM" id="Coils"/>
    </source>
</evidence>
<proteinExistence type="inferred from homology"/>
<dbReference type="InterPro" id="IPR003423">
    <property type="entry name" value="OMP_efflux"/>
</dbReference>
<dbReference type="RefSeq" id="WP_394850066.1">
    <property type="nucleotide sequence ID" value="NZ_CP089982.1"/>
</dbReference>
<protein>
    <submittedName>
        <fullName evidence="9">TolC family protein</fullName>
    </submittedName>
</protein>